<dbReference type="Pfam" id="PF13411">
    <property type="entry name" value="MerR_1"/>
    <property type="match status" value="1"/>
</dbReference>
<gene>
    <name evidence="7" type="ORF">H9Q79_09950</name>
</gene>
<evidence type="ECO:0000256" key="1">
    <source>
        <dbReference type="ARBA" id="ARBA00023015"/>
    </source>
</evidence>
<evidence type="ECO:0000313" key="8">
    <source>
        <dbReference type="Proteomes" id="UP000515860"/>
    </source>
</evidence>
<dbReference type="RefSeq" id="WP_118647588.1">
    <property type="nucleotide sequence ID" value="NZ_CP060635.1"/>
</dbReference>
<feature type="coiled-coil region" evidence="5">
    <location>
        <begin position="83"/>
        <end position="117"/>
    </location>
</feature>
<dbReference type="SMART" id="SM00422">
    <property type="entry name" value="HTH_MERR"/>
    <property type="match status" value="1"/>
</dbReference>
<dbReference type="PANTHER" id="PTHR30204">
    <property type="entry name" value="REDOX-CYCLING DRUG-SENSING TRANSCRIPTIONAL ACTIVATOR SOXR"/>
    <property type="match status" value="1"/>
</dbReference>
<keyword evidence="1" id="KW-0805">Transcription regulation</keyword>
<protein>
    <submittedName>
        <fullName evidence="7">MerR family transcriptional regulator</fullName>
    </submittedName>
</protein>
<evidence type="ECO:0000256" key="4">
    <source>
        <dbReference type="ARBA" id="ARBA00023163"/>
    </source>
</evidence>
<dbReference type="SUPFAM" id="SSF46955">
    <property type="entry name" value="Putative DNA-binding domain"/>
    <property type="match status" value="1"/>
</dbReference>
<evidence type="ECO:0000256" key="5">
    <source>
        <dbReference type="SAM" id="Coils"/>
    </source>
</evidence>
<dbReference type="Pfam" id="PF07739">
    <property type="entry name" value="TipAS"/>
    <property type="match status" value="1"/>
</dbReference>
<dbReference type="KEGG" id="whj:H9Q79_09950"/>
<dbReference type="CDD" id="cd01106">
    <property type="entry name" value="HTH_TipAL-Mta"/>
    <property type="match status" value="1"/>
</dbReference>
<dbReference type="SUPFAM" id="SSF89082">
    <property type="entry name" value="Antibiotic binding domain of TipA-like multidrug resistance regulators"/>
    <property type="match status" value="1"/>
</dbReference>
<sequence>MYEPEQENVRSDGREYGIRELSELAGVSARTLRYYDEIGLLKPSYVNEAGYRFYGRAEVNLLQQILFYRERGFGLKKIQRILYQEHFDTLHALEEHLLELEEQKVHMEALIRTVQQTILSMKGEYEMSDKEKFEAFKERVIRENEERFGPEAREKYGDGEVDAVNRRLMNLTEEEWERFQNLGAEIRQRLKEGVLAGIRPDSEEARRIVLLHKEWLGMTWKKYTEEAHRAIVNMYIADERFRDYYDREVEGCASLLEQSVRCWVCSSYGNGQ</sequence>
<evidence type="ECO:0000259" key="6">
    <source>
        <dbReference type="PROSITE" id="PS50937"/>
    </source>
</evidence>
<dbReference type="PROSITE" id="PS50937">
    <property type="entry name" value="HTH_MERR_2"/>
    <property type="match status" value="1"/>
</dbReference>
<reference evidence="7 8" key="1">
    <citation type="submission" date="2020-08" db="EMBL/GenBank/DDBJ databases">
        <authorList>
            <person name="Liu C."/>
            <person name="Sun Q."/>
        </authorList>
    </citation>
    <scope>NUCLEOTIDE SEQUENCE [LARGE SCALE GENOMIC DNA]</scope>
    <source>
        <strain evidence="7 8">NSJ-29</strain>
    </source>
</reference>
<dbReference type="AlphaFoldDB" id="A0A7G9G8Z2"/>
<proteinExistence type="predicted"/>
<keyword evidence="2" id="KW-0238">DNA-binding</keyword>
<dbReference type="InterPro" id="IPR000551">
    <property type="entry name" value="MerR-type_HTH_dom"/>
</dbReference>
<keyword evidence="4" id="KW-0804">Transcription</keyword>
<evidence type="ECO:0000256" key="3">
    <source>
        <dbReference type="ARBA" id="ARBA00023159"/>
    </source>
</evidence>
<organism evidence="7 8">
    <name type="scientific">Wansuia hejianensis</name>
    <dbReference type="NCBI Taxonomy" id="2763667"/>
    <lineage>
        <taxon>Bacteria</taxon>
        <taxon>Bacillati</taxon>
        <taxon>Bacillota</taxon>
        <taxon>Clostridia</taxon>
        <taxon>Lachnospirales</taxon>
        <taxon>Lachnospiraceae</taxon>
        <taxon>Wansuia</taxon>
    </lineage>
</organism>
<keyword evidence="5" id="KW-0175">Coiled coil</keyword>
<evidence type="ECO:0000313" key="7">
    <source>
        <dbReference type="EMBL" id="QNM07274.1"/>
    </source>
</evidence>
<dbReference type="Gene3D" id="1.10.490.50">
    <property type="entry name" value="Antibiotic binding domain of TipA-like multidrug resistance regulators"/>
    <property type="match status" value="1"/>
</dbReference>
<dbReference type="PANTHER" id="PTHR30204:SF90">
    <property type="entry name" value="HTH-TYPE TRANSCRIPTIONAL ACTIVATOR MTA"/>
    <property type="match status" value="1"/>
</dbReference>
<evidence type="ECO:0000256" key="2">
    <source>
        <dbReference type="ARBA" id="ARBA00023125"/>
    </source>
</evidence>
<dbReference type="InterPro" id="IPR036244">
    <property type="entry name" value="TipA-like_antibiotic-bd"/>
</dbReference>
<dbReference type="InterPro" id="IPR012925">
    <property type="entry name" value="TipAS_dom"/>
</dbReference>
<dbReference type="Gene3D" id="1.10.1660.10">
    <property type="match status" value="1"/>
</dbReference>
<dbReference type="Proteomes" id="UP000515860">
    <property type="component" value="Chromosome"/>
</dbReference>
<dbReference type="GO" id="GO:0003700">
    <property type="term" value="F:DNA-binding transcription factor activity"/>
    <property type="evidence" value="ECO:0007669"/>
    <property type="project" value="InterPro"/>
</dbReference>
<feature type="domain" description="HTH merR-type" evidence="6">
    <location>
        <begin position="15"/>
        <end position="84"/>
    </location>
</feature>
<dbReference type="InterPro" id="IPR009061">
    <property type="entry name" value="DNA-bd_dom_put_sf"/>
</dbReference>
<dbReference type="InterPro" id="IPR047057">
    <property type="entry name" value="MerR_fam"/>
</dbReference>
<name>A0A7G9G8Z2_9FIRM</name>
<accession>A0A7G9G8Z2</accession>
<dbReference type="GO" id="GO:0003677">
    <property type="term" value="F:DNA binding"/>
    <property type="evidence" value="ECO:0007669"/>
    <property type="project" value="UniProtKB-KW"/>
</dbReference>
<dbReference type="EMBL" id="CP060635">
    <property type="protein sequence ID" value="QNM07274.1"/>
    <property type="molecule type" value="Genomic_DNA"/>
</dbReference>
<keyword evidence="8" id="KW-1185">Reference proteome</keyword>
<keyword evidence="3" id="KW-0010">Activator</keyword>